<evidence type="ECO:0000256" key="1">
    <source>
        <dbReference type="SAM" id="Phobius"/>
    </source>
</evidence>
<gene>
    <name evidence="2" type="ORF">GCM10007916_33020</name>
</gene>
<keyword evidence="1" id="KW-1133">Transmembrane helix</keyword>
<dbReference type="EMBL" id="BSPQ01000019">
    <property type="protein sequence ID" value="GLS92232.1"/>
    <property type="molecule type" value="Genomic_DNA"/>
</dbReference>
<proteinExistence type="predicted"/>
<organism evidence="2 3">
    <name type="scientific">Psychromonas marina</name>
    <dbReference type="NCBI Taxonomy" id="88364"/>
    <lineage>
        <taxon>Bacteria</taxon>
        <taxon>Pseudomonadati</taxon>
        <taxon>Pseudomonadota</taxon>
        <taxon>Gammaproteobacteria</taxon>
        <taxon>Alteromonadales</taxon>
        <taxon>Psychromonadaceae</taxon>
        <taxon>Psychromonas</taxon>
    </lineage>
</organism>
<sequence>MDLVIEVLGWTSVGFYIFLLVFNGMKHMRLASFLSVANDVIWGFMIGVLPKVLLNLVVGSVTLYRYLCDFTNMPKKIINLSLALMIAGLLYFLYFAVNSYLADPSLGLLLTWVDFVIILTALSVKKIRIFQSFMLLSAFVGGYAYYLLGIEQMVVIKIIVAGITGYKLFIHPRFPELEDKLLFWKKA</sequence>
<feature type="transmembrane region" description="Helical" evidence="1">
    <location>
        <begin position="40"/>
        <end position="64"/>
    </location>
</feature>
<name>A0ABQ6E4D7_9GAMM</name>
<evidence type="ECO:0000313" key="3">
    <source>
        <dbReference type="Proteomes" id="UP001157353"/>
    </source>
</evidence>
<comment type="caution">
    <text evidence="2">The sequence shown here is derived from an EMBL/GenBank/DDBJ whole genome shotgun (WGS) entry which is preliminary data.</text>
</comment>
<dbReference type="RefSeq" id="WP_284205329.1">
    <property type="nucleotide sequence ID" value="NZ_BSPQ01000019.1"/>
</dbReference>
<evidence type="ECO:0000313" key="2">
    <source>
        <dbReference type="EMBL" id="GLS92232.1"/>
    </source>
</evidence>
<keyword evidence="3" id="KW-1185">Reference proteome</keyword>
<feature type="transmembrane region" description="Helical" evidence="1">
    <location>
        <begin position="129"/>
        <end position="148"/>
    </location>
</feature>
<feature type="transmembrane region" description="Helical" evidence="1">
    <location>
        <begin position="7"/>
        <end position="25"/>
    </location>
</feature>
<keyword evidence="1" id="KW-0812">Transmembrane</keyword>
<feature type="transmembrane region" description="Helical" evidence="1">
    <location>
        <begin position="76"/>
        <end position="94"/>
    </location>
</feature>
<dbReference type="Proteomes" id="UP001157353">
    <property type="component" value="Unassembled WGS sequence"/>
</dbReference>
<reference evidence="3" key="1">
    <citation type="journal article" date="2019" name="Int. J. Syst. Evol. Microbiol.">
        <title>The Global Catalogue of Microorganisms (GCM) 10K type strain sequencing project: providing services to taxonomists for standard genome sequencing and annotation.</title>
        <authorList>
            <consortium name="The Broad Institute Genomics Platform"/>
            <consortium name="The Broad Institute Genome Sequencing Center for Infectious Disease"/>
            <person name="Wu L."/>
            <person name="Ma J."/>
        </authorList>
    </citation>
    <scope>NUCLEOTIDE SEQUENCE [LARGE SCALE GENOMIC DNA]</scope>
    <source>
        <strain evidence="3">NBRC 103166</strain>
    </source>
</reference>
<protein>
    <recommendedName>
        <fullName evidence="4">Phosphopyruvate hydratase</fullName>
    </recommendedName>
</protein>
<evidence type="ECO:0008006" key="4">
    <source>
        <dbReference type="Google" id="ProtNLM"/>
    </source>
</evidence>
<keyword evidence="1" id="KW-0472">Membrane</keyword>
<accession>A0ABQ6E4D7</accession>